<evidence type="ECO:0000256" key="1">
    <source>
        <dbReference type="SAM" id="SignalP"/>
    </source>
</evidence>
<dbReference type="SUPFAM" id="SSF53300">
    <property type="entry name" value="vWA-like"/>
    <property type="match status" value="1"/>
</dbReference>
<dbReference type="PROSITE" id="PS50234">
    <property type="entry name" value="VWFA"/>
    <property type="match status" value="1"/>
</dbReference>
<feature type="domain" description="VWFA" evidence="2">
    <location>
        <begin position="102"/>
        <end position="353"/>
    </location>
</feature>
<evidence type="ECO:0000313" key="3">
    <source>
        <dbReference type="EMBL" id="MDO4841409.1"/>
    </source>
</evidence>
<feature type="signal peptide" evidence="1">
    <location>
        <begin position="1"/>
        <end position="24"/>
    </location>
</feature>
<accession>A0AA43UB21</accession>
<dbReference type="Proteomes" id="UP001168575">
    <property type="component" value="Unassembled WGS sequence"/>
</dbReference>
<reference evidence="3" key="1">
    <citation type="submission" date="2023-07" db="EMBL/GenBank/DDBJ databases">
        <title>Between Cages and Wild: Unraveling the Impact of Captivity on Animal Microbiomes and Antimicrobial Resistance.</title>
        <authorList>
            <person name="Schmartz G.P."/>
            <person name="Rehner J."/>
            <person name="Schuff M.J."/>
            <person name="Becker S.L."/>
            <person name="Kravczyk M."/>
            <person name="Gurevich A."/>
            <person name="Francke R."/>
            <person name="Mueller R."/>
            <person name="Keller V."/>
            <person name="Keller A."/>
        </authorList>
    </citation>
    <scope>NUCLEOTIDE SEQUENCE</scope>
    <source>
        <strain evidence="3">S12M_St_49</strain>
    </source>
</reference>
<dbReference type="Pfam" id="PF12892">
    <property type="entry name" value="FctA"/>
    <property type="match status" value="4"/>
</dbReference>
<keyword evidence="4" id="KW-1185">Reference proteome</keyword>
<dbReference type="CDD" id="cd00198">
    <property type="entry name" value="vWFA"/>
    <property type="match status" value="1"/>
</dbReference>
<evidence type="ECO:0000259" key="2">
    <source>
        <dbReference type="PROSITE" id="PS50234"/>
    </source>
</evidence>
<dbReference type="InterPro" id="IPR022464">
    <property type="entry name" value="Strep_pil_isopept_link"/>
</dbReference>
<dbReference type="Gene3D" id="2.60.40.3050">
    <property type="match status" value="5"/>
</dbReference>
<dbReference type="EMBL" id="JAUMVS010000015">
    <property type="protein sequence ID" value="MDO4841409.1"/>
    <property type="molecule type" value="Genomic_DNA"/>
</dbReference>
<dbReference type="InterPro" id="IPR055382">
    <property type="entry name" value="DUF7601"/>
</dbReference>
<evidence type="ECO:0000313" key="4">
    <source>
        <dbReference type="Proteomes" id="UP001168575"/>
    </source>
</evidence>
<dbReference type="InterPro" id="IPR036465">
    <property type="entry name" value="vWFA_dom_sf"/>
</dbReference>
<feature type="chain" id="PRO_5041202468" evidence="1">
    <location>
        <begin position="25"/>
        <end position="1505"/>
    </location>
</feature>
<dbReference type="Gene3D" id="2.60.40.1140">
    <property type="entry name" value="Collagen-binding surface protein Cna, B-type domain"/>
    <property type="match status" value="1"/>
</dbReference>
<dbReference type="SMART" id="SM00327">
    <property type="entry name" value="VWA"/>
    <property type="match status" value="1"/>
</dbReference>
<dbReference type="Pfam" id="PF00092">
    <property type="entry name" value="VWA"/>
    <property type="match status" value="1"/>
</dbReference>
<dbReference type="InterPro" id="IPR038174">
    <property type="entry name" value="Strep_pil_link_sf"/>
</dbReference>
<organism evidence="3 4">
    <name type="scientific">Phoenicibacter congonensis</name>
    <dbReference type="NCBI Taxonomy" id="1944646"/>
    <lineage>
        <taxon>Bacteria</taxon>
        <taxon>Bacillati</taxon>
        <taxon>Actinomycetota</taxon>
        <taxon>Coriobacteriia</taxon>
        <taxon>Eggerthellales</taxon>
        <taxon>Eggerthellaceae</taxon>
        <taxon>Phoenicibacter</taxon>
    </lineage>
</organism>
<protein>
    <submittedName>
        <fullName evidence="3">FctA domain-containing protein</fullName>
    </submittedName>
</protein>
<dbReference type="NCBIfam" id="TIGR03786">
    <property type="entry name" value="strep_pil_rpt"/>
    <property type="match status" value="2"/>
</dbReference>
<keyword evidence="1" id="KW-0732">Signal</keyword>
<gene>
    <name evidence="3" type="ORF">Q3982_01875</name>
</gene>
<dbReference type="Pfam" id="PF24547">
    <property type="entry name" value="DUF7601"/>
    <property type="match status" value="1"/>
</dbReference>
<name>A0AA43UB21_9ACTN</name>
<comment type="caution">
    <text evidence="3">The sequence shown here is derived from an EMBL/GenBank/DDBJ whole genome shotgun (WGS) entry which is preliminary data.</text>
</comment>
<proteinExistence type="predicted"/>
<sequence length="1505" mass="161886">MKKKFQIVLAAVFAAMLVPALAFSNVTEAVGAGATPEKSSVVDGDTTENWTVDAANVDTMNLGRIWTDKTVKKGEGNSDFLTTLSAISSASNTSTTVTKPLDIVMVLDVSGSMDDSFGGGSSEKKLAALKTAASSFLDTIASENAKVTDTEKKHKVSIVKFAGTSSDNVGNNTYRGFFGNTYNYSQIVNNLTLCEGTGKDTLASSINGLIAGGATRADKGLEHAQRALADSSAREDAKKIVVFFTDGQPTSGSSFENAVASSAISKAKELKDAEVEVFSIGIFSDANPSADPTASGTSNTNKFMHAVSSNYPAAQYSQSGSRYVWNLGTRADQSEYYMAAADSDSLKKVFENIASTISEGSGYPTEVDEGYDPDKGGYVTFDDELGSYMKVDGFTSINFGGTTFTNPTKSTSGNVDTYVFNGSVETPIYPKGNLNMVVIAVTRSNDLAQGDKVQVKVPASLIPVRYFNVNTTTSEMSVTDAHPIQVTFASSLKDGVLDSLAKPDATLASYMAANSDTEGNVEFFANAWSGDQFLGDTTSTFFPAKGNTYYYITEDTPIYSDAECTTRAQGKLESDKDYYYKRTYFEMVDGKKVDRVRVVDFPGSVAEALAGAVAQDASGNSYFVKGTARHTYLDELYTAKTTNVTETAGDVLNPGWKESSVAAASTVVNHLGNNGKLKVIKPGTLTVSKTVTVQDGYSLDDYADKSFTFEISIPDVATAQGQTFPAEVKNASGDTVGDAFGLAFDATGKATHTLKHGETLYVYGLPNNAAYTVTEQAAAGFDTTSEGDTGTIAAGETVAAAFTNTYSAEGTLDGKIALAGSKVLSGRDWNETDAFVFTLVGANPEDAPLPQSSTVKLENLDGTQSGTGVAFNFGDITFVKPGTYVYSIYEDKDASTLNKGVSYSKAVYQVTVTVTDAGDGTLNIQSTMQQRRDDAGDSLSDQQPAQVALFNNVFRADEENWSPRGVKHYVDTTGGSKPITEDMFYFRMTPVDGAPGSESIKTTDGISPITFDAAQFTQDNIGKTYTYKVNEVINVDGVWKNVSELAPAGEDYVKDGMTYDASEWTVTVKVTLDEDVIVLEPTYSKNGQATTEDKFEFLNHYASDPVEYDTAQAGFNKVITGRDWDESCIFKFDFDKVSFDGYTDEESLSKMPDVKGDNPVTVTSTTAKENEPVAFDFGKLNFTETGTYVYKVTEQTATAGTEFEYDDHEAFLTVKVTDNGLGNLVAEATVTDGTFTNDYVKDLNYSAAGDFNVEKVLTGRNMTQGQFKFVFTPDSASKDKFWFTSNSIPVSAADDGTTATMTSTLKQLRGDQDLVFTRADTGKTYKFTVYELPTSLAGYVCDTTEWNVSIAISVDSGKVVATTTVEGKGETSSWTYTAGEEAETSAFVSFANSYSAKGSVSIEADKELTGRQINQDEFEFSLCYADDKRVLDKTFTNDEHGSVFFGSLNYDVDLLNKLVNDQRATVEVDNNGNKTWTIQYSAKEITDNLPAGVTSEKTRFRLSSL</sequence>
<dbReference type="Gene3D" id="3.40.50.410">
    <property type="entry name" value="von Willebrand factor, type A domain"/>
    <property type="match status" value="1"/>
</dbReference>
<dbReference type="InterPro" id="IPR002035">
    <property type="entry name" value="VWF_A"/>
</dbReference>